<dbReference type="AlphaFoldDB" id="A0A0V1EXH8"/>
<dbReference type="EMBL" id="JYDP01007139">
    <property type="protein sequence ID" value="KRY78494.1"/>
    <property type="molecule type" value="Genomic_DNA"/>
</dbReference>
<dbReference type="Proteomes" id="UP000055024">
    <property type="component" value="Unassembled WGS sequence"/>
</dbReference>
<reference evidence="1 2" key="1">
    <citation type="submission" date="2015-01" db="EMBL/GenBank/DDBJ databases">
        <title>Evolution of Trichinella species and genotypes.</title>
        <authorList>
            <person name="Korhonen P.K."/>
            <person name="Edoardo P."/>
            <person name="Giuseppe L.R."/>
            <person name="Gasser R.B."/>
        </authorList>
    </citation>
    <scope>NUCLEOTIDE SEQUENCE [LARGE SCALE GENOMIC DNA]</scope>
    <source>
        <strain evidence="1">ISS1029</strain>
    </source>
</reference>
<proteinExistence type="predicted"/>
<organism evidence="1 2">
    <name type="scientific">Trichinella zimbabwensis</name>
    <dbReference type="NCBI Taxonomy" id="268475"/>
    <lineage>
        <taxon>Eukaryota</taxon>
        <taxon>Metazoa</taxon>
        <taxon>Ecdysozoa</taxon>
        <taxon>Nematoda</taxon>
        <taxon>Enoplea</taxon>
        <taxon>Dorylaimia</taxon>
        <taxon>Trichinellida</taxon>
        <taxon>Trichinellidae</taxon>
        <taxon>Trichinella</taxon>
    </lineage>
</organism>
<comment type="caution">
    <text evidence="1">The sequence shown here is derived from an EMBL/GenBank/DDBJ whole genome shotgun (WGS) entry which is preliminary data.</text>
</comment>
<sequence length="30" mass="3304">MQFDLVLALCACVVLIFFGSRTAPLLLSVY</sequence>
<gene>
    <name evidence="1" type="ORF">T11_12649</name>
</gene>
<protein>
    <submittedName>
        <fullName evidence="1">Uncharacterized protein</fullName>
    </submittedName>
</protein>
<accession>A0A0V1EXH8</accession>
<evidence type="ECO:0000313" key="2">
    <source>
        <dbReference type="Proteomes" id="UP000055024"/>
    </source>
</evidence>
<name>A0A0V1EXH8_9BILA</name>
<keyword evidence="2" id="KW-1185">Reference proteome</keyword>
<evidence type="ECO:0000313" key="1">
    <source>
        <dbReference type="EMBL" id="KRY78494.1"/>
    </source>
</evidence>